<keyword evidence="2" id="KW-0732">Signal</keyword>
<evidence type="ECO:0008006" key="5">
    <source>
        <dbReference type="Google" id="ProtNLM"/>
    </source>
</evidence>
<dbReference type="RefSeq" id="XP_024581580.1">
    <property type="nucleotide sequence ID" value="XM_024715931.1"/>
</dbReference>
<dbReference type="GeneID" id="36396579"/>
<name>A0A0N7L6U0_PLAHL</name>
<evidence type="ECO:0000256" key="2">
    <source>
        <dbReference type="SAM" id="SignalP"/>
    </source>
</evidence>
<keyword evidence="4" id="KW-1185">Reference proteome</keyword>
<evidence type="ECO:0000313" key="4">
    <source>
        <dbReference type="Proteomes" id="UP000054928"/>
    </source>
</evidence>
<dbReference type="AlphaFoldDB" id="A0A0N7L6U0"/>
<feature type="signal peptide" evidence="2">
    <location>
        <begin position="1"/>
        <end position="19"/>
    </location>
</feature>
<feature type="region of interest" description="Disordered" evidence="1">
    <location>
        <begin position="81"/>
        <end position="122"/>
    </location>
</feature>
<feature type="compositionally biased region" description="Low complexity" evidence="1">
    <location>
        <begin position="105"/>
        <end position="120"/>
    </location>
</feature>
<proteinExistence type="predicted"/>
<dbReference type="EMBL" id="CCYD01001551">
    <property type="protein sequence ID" value="CEG45211.1"/>
    <property type="molecule type" value="Genomic_DNA"/>
</dbReference>
<organism evidence="3 4">
    <name type="scientific">Plasmopara halstedii</name>
    <name type="common">Downy mildew of sunflower</name>
    <dbReference type="NCBI Taxonomy" id="4781"/>
    <lineage>
        <taxon>Eukaryota</taxon>
        <taxon>Sar</taxon>
        <taxon>Stramenopiles</taxon>
        <taxon>Oomycota</taxon>
        <taxon>Peronosporomycetes</taxon>
        <taxon>Peronosporales</taxon>
        <taxon>Peronosporaceae</taxon>
        <taxon>Plasmopara</taxon>
    </lineage>
</organism>
<sequence length="141" mass="14439">MVRFITGISLLIFVITVSGDDVMDPMEVALAATEDATTSIQEPANNGDSGGSQRSIVTLVELPEPNRVGAISDSISNVTVEENIDISNSEASPGDNENPDDEDTSASTAPSGSEPSSDSSQVTPAIVLASLTALAITGLFV</sequence>
<feature type="chain" id="PRO_5006015104" description="RxLR-like protein" evidence="2">
    <location>
        <begin position="20"/>
        <end position="141"/>
    </location>
</feature>
<evidence type="ECO:0000256" key="1">
    <source>
        <dbReference type="SAM" id="MobiDB-lite"/>
    </source>
</evidence>
<evidence type="ECO:0000313" key="3">
    <source>
        <dbReference type="EMBL" id="CEG45211.1"/>
    </source>
</evidence>
<dbReference type="Proteomes" id="UP000054928">
    <property type="component" value="Unassembled WGS sequence"/>
</dbReference>
<feature type="region of interest" description="Disordered" evidence="1">
    <location>
        <begin position="37"/>
        <end position="56"/>
    </location>
</feature>
<feature type="compositionally biased region" description="Polar residues" evidence="1">
    <location>
        <begin position="81"/>
        <end position="91"/>
    </location>
</feature>
<dbReference type="OMA" id="FMRWSPR"/>
<accession>A0A0N7L6U0</accession>
<protein>
    <recommendedName>
        <fullName evidence="5">RxLR-like protein</fullName>
    </recommendedName>
</protein>
<reference evidence="4" key="1">
    <citation type="submission" date="2014-09" db="EMBL/GenBank/DDBJ databases">
        <authorList>
            <person name="Sharma Rahul"/>
            <person name="Thines Marco"/>
        </authorList>
    </citation>
    <scope>NUCLEOTIDE SEQUENCE [LARGE SCALE GENOMIC DNA]</scope>
</reference>
<dbReference type="STRING" id="4781.A0A0N7L6U0"/>